<dbReference type="PIRSF" id="PIRSF003107">
    <property type="entry name" value="PhoU"/>
    <property type="match status" value="1"/>
</dbReference>
<keyword evidence="4 8" id="KW-0813">Transport</keyword>
<evidence type="ECO:0000313" key="10">
    <source>
        <dbReference type="EMBL" id="KDN96825.1"/>
    </source>
</evidence>
<dbReference type="SUPFAM" id="SSF109755">
    <property type="entry name" value="PhoU-like"/>
    <property type="match status" value="1"/>
</dbReference>
<keyword evidence="5 8" id="KW-0963">Cytoplasm</keyword>
<dbReference type="Gene3D" id="1.20.58.220">
    <property type="entry name" value="Phosphate transport system protein phou homolog 2, domain 2"/>
    <property type="match status" value="1"/>
</dbReference>
<dbReference type="EMBL" id="JMIU01000001">
    <property type="protein sequence ID" value="KDN96825.1"/>
    <property type="molecule type" value="Genomic_DNA"/>
</dbReference>
<keyword evidence="6 8" id="KW-0592">Phosphate transport</keyword>
<organism evidence="10 11">
    <name type="scientific">Hydrogenovibrio marinus</name>
    <dbReference type="NCBI Taxonomy" id="28885"/>
    <lineage>
        <taxon>Bacteria</taxon>
        <taxon>Pseudomonadati</taxon>
        <taxon>Pseudomonadota</taxon>
        <taxon>Gammaproteobacteria</taxon>
        <taxon>Thiotrichales</taxon>
        <taxon>Piscirickettsiaceae</taxon>
        <taxon>Hydrogenovibrio</taxon>
    </lineage>
</organism>
<sequence>MDKREFTSHISGELNRNLEDLFNHILEMGGLVESQFEGVMMALTESNVNRAQEVILLDRAVNNAEMVIDKLCAKVLARQHPTASDLRLIIATIRIAIDLERIGDEIVKIAKMVLTFANEQVDNCAILPGYIPLIDMSNRSINMLHDALDGFARVTTEASLKLIQEEESVDNIYKDAYKDVIDGFKTSPENAACLAEILITLRAVERISDHARNIGESIIYLIKGKDVRELDKASLVAFINSFDHEG</sequence>
<feature type="domain" description="PhoU" evidence="9">
    <location>
        <begin position="134"/>
        <end position="218"/>
    </location>
</feature>
<protein>
    <recommendedName>
        <fullName evidence="8">Phosphate-specific transport system accessory protein PhoU</fullName>
    </recommendedName>
</protein>
<evidence type="ECO:0000256" key="5">
    <source>
        <dbReference type="ARBA" id="ARBA00022490"/>
    </source>
</evidence>
<reference evidence="10 11" key="1">
    <citation type="submission" date="2014-04" db="EMBL/GenBank/DDBJ databases">
        <title>Draft genome sequence of Hydrogenovibrio marinus MH-110, a model organism for aerobic H2 metabolism.</title>
        <authorList>
            <person name="Cha H.J."/>
            <person name="Jo B.H."/>
            <person name="Hwang B.H."/>
        </authorList>
    </citation>
    <scope>NUCLEOTIDE SEQUENCE [LARGE SCALE GENOMIC DNA]</scope>
    <source>
        <strain evidence="10 11">MH-110</strain>
    </source>
</reference>
<dbReference type="STRING" id="28885.EI16_11350"/>
<dbReference type="FunFam" id="1.20.58.220:FF:000004">
    <property type="entry name" value="Phosphate-specific transport system accessory protein PhoU"/>
    <property type="match status" value="1"/>
</dbReference>
<evidence type="ECO:0000256" key="8">
    <source>
        <dbReference type="PIRNR" id="PIRNR003107"/>
    </source>
</evidence>
<dbReference type="Proteomes" id="UP000027341">
    <property type="component" value="Unassembled WGS sequence"/>
</dbReference>
<comment type="subunit">
    <text evidence="3 8">Homodimer.</text>
</comment>
<dbReference type="AlphaFoldDB" id="A0A067A388"/>
<name>A0A067A388_HYDMR</name>
<feature type="domain" description="PhoU" evidence="9">
    <location>
        <begin position="25"/>
        <end position="113"/>
    </location>
</feature>
<comment type="similarity">
    <text evidence="2 8">Belongs to the PhoU family.</text>
</comment>
<dbReference type="NCBIfam" id="TIGR02135">
    <property type="entry name" value="phoU_full"/>
    <property type="match status" value="1"/>
</dbReference>
<dbReference type="GO" id="GO:0045936">
    <property type="term" value="P:negative regulation of phosphate metabolic process"/>
    <property type="evidence" value="ECO:0007669"/>
    <property type="project" value="InterPro"/>
</dbReference>
<dbReference type="PANTHER" id="PTHR42930:SF3">
    <property type="entry name" value="PHOSPHATE-SPECIFIC TRANSPORT SYSTEM ACCESSORY PROTEIN PHOU"/>
    <property type="match status" value="1"/>
</dbReference>
<evidence type="ECO:0000313" key="11">
    <source>
        <dbReference type="Proteomes" id="UP000027341"/>
    </source>
</evidence>
<dbReference type="InterPro" id="IPR028366">
    <property type="entry name" value="PhoU"/>
</dbReference>
<evidence type="ECO:0000256" key="1">
    <source>
        <dbReference type="ARBA" id="ARBA00004496"/>
    </source>
</evidence>
<evidence type="ECO:0000256" key="2">
    <source>
        <dbReference type="ARBA" id="ARBA00008107"/>
    </source>
</evidence>
<keyword evidence="11" id="KW-1185">Reference proteome</keyword>
<dbReference type="PANTHER" id="PTHR42930">
    <property type="entry name" value="PHOSPHATE-SPECIFIC TRANSPORT SYSTEM ACCESSORY PROTEIN PHOU"/>
    <property type="match status" value="1"/>
</dbReference>
<dbReference type="GO" id="GO:0005737">
    <property type="term" value="C:cytoplasm"/>
    <property type="evidence" value="ECO:0007669"/>
    <property type="project" value="UniProtKB-SubCell"/>
</dbReference>
<dbReference type="RefSeq" id="WP_029907900.1">
    <property type="nucleotide sequence ID" value="NZ_AP020335.1"/>
</dbReference>
<dbReference type="InterPro" id="IPR026022">
    <property type="entry name" value="PhoU_dom"/>
</dbReference>
<evidence type="ECO:0000256" key="3">
    <source>
        <dbReference type="ARBA" id="ARBA00011738"/>
    </source>
</evidence>
<accession>A0A067A388</accession>
<dbReference type="GO" id="GO:0006817">
    <property type="term" value="P:phosphate ion transport"/>
    <property type="evidence" value="ECO:0007669"/>
    <property type="project" value="UniProtKB-KW"/>
</dbReference>
<evidence type="ECO:0000259" key="9">
    <source>
        <dbReference type="Pfam" id="PF01895"/>
    </source>
</evidence>
<dbReference type="GO" id="GO:0030643">
    <property type="term" value="P:intracellular phosphate ion homeostasis"/>
    <property type="evidence" value="ECO:0007669"/>
    <property type="project" value="InterPro"/>
</dbReference>
<evidence type="ECO:0000256" key="6">
    <source>
        <dbReference type="ARBA" id="ARBA00022592"/>
    </source>
</evidence>
<dbReference type="InterPro" id="IPR038078">
    <property type="entry name" value="PhoU-like_sf"/>
</dbReference>
<gene>
    <name evidence="10" type="ORF">EI16_11350</name>
</gene>
<evidence type="ECO:0000256" key="7">
    <source>
        <dbReference type="ARBA" id="ARBA00056181"/>
    </source>
</evidence>
<evidence type="ECO:0000256" key="4">
    <source>
        <dbReference type="ARBA" id="ARBA00022448"/>
    </source>
</evidence>
<dbReference type="Pfam" id="PF01895">
    <property type="entry name" value="PhoU"/>
    <property type="match status" value="2"/>
</dbReference>
<proteinExistence type="inferred from homology"/>
<comment type="function">
    <text evidence="7 8">Plays a role in the regulation of phosphate uptake.</text>
</comment>
<comment type="subcellular location">
    <subcellularLocation>
        <location evidence="1 8">Cytoplasm</location>
    </subcellularLocation>
</comment>
<comment type="caution">
    <text evidence="10">The sequence shown here is derived from an EMBL/GenBank/DDBJ whole genome shotgun (WGS) entry which is preliminary data.</text>
</comment>